<dbReference type="GO" id="GO:0055085">
    <property type="term" value="P:transmembrane transport"/>
    <property type="evidence" value="ECO:0007669"/>
    <property type="project" value="InterPro"/>
</dbReference>
<keyword evidence="5 7" id="KW-1133">Transmembrane helix</keyword>
<comment type="similarity">
    <text evidence="7">Belongs to the binding-protein-dependent transport system permease family.</text>
</comment>
<feature type="transmembrane region" description="Helical" evidence="7">
    <location>
        <begin position="12"/>
        <end position="29"/>
    </location>
</feature>
<feature type="transmembrane region" description="Helical" evidence="7">
    <location>
        <begin position="127"/>
        <end position="146"/>
    </location>
</feature>
<dbReference type="EMBL" id="LT629750">
    <property type="protein sequence ID" value="SDS48301.1"/>
    <property type="molecule type" value="Genomic_DNA"/>
</dbReference>
<evidence type="ECO:0000256" key="1">
    <source>
        <dbReference type="ARBA" id="ARBA00004651"/>
    </source>
</evidence>
<evidence type="ECO:0000256" key="5">
    <source>
        <dbReference type="ARBA" id="ARBA00022989"/>
    </source>
</evidence>
<evidence type="ECO:0000256" key="3">
    <source>
        <dbReference type="ARBA" id="ARBA00022475"/>
    </source>
</evidence>
<feature type="transmembrane region" description="Helical" evidence="7">
    <location>
        <begin position="99"/>
        <end position="121"/>
    </location>
</feature>
<dbReference type="PANTHER" id="PTHR30151">
    <property type="entry name" value="ALKANE SULFONATE ABC TRANSPORTER-RELATED, MEMBRANE SUBUNIT"/>
    <property type="match status" value="1"/>
</dbReference>
<dbReference type="CDD" id="cd06261">
    <property type="entry name" value="TM_PBP2"/>
    <property type="match status" value="1"/>
</dbReference>
<evidence type="ECO:0000256" key="2">
    <source>
        <dbReference type="ARBA" id="ARBA00022448"/>
    </source>
</evidence>
<feature type="domain" description="ABC transmembrane type-1" evidence="8">
    <location>
        <begin position="61"/>
        <end position="248"/>
    </location>
</feature>
<dbReference type="PANTHER" id="PTHR30151:SF20">
    <property type="entry name" value="ABC TRANSPORTER PERMEASE PROTEIN HI_0355-RELATED"/>
    <property type="match status" value="1"/>
</dbReference>
<evidence type="ECO:0000256" key="4">
    <source>
        <dbReference type="ARBA" id="ARBA00022692"/>
    </source>
</evidence>
<evidence type="ECO:0000256" key="7">
    <source>
        <dbReference type="RuleBase" id="RU363032"/>
    </source>
</evidence>
<dbReference type="AlphaFoldDB" id="A0A1H1SK52"/>
<accession>A0A1H1SK52</accession>
<evidence type="ECO:0000313" key="9">
    <source>
        <dbReference type="EMBL" id="SDS48301.1"/>
    </source>
</evidence>
<name>A0A1H1SK52_9BRAD</name>
<dbReference type="InterPro" id="IPR035906">
    <property type="entry name" value="MetI-like_sf"/>
</dbReference>
<protein>
    <submittedName>
        <fullName evidence="9">NitT/TauT family transport system permease protein</fullName>
    </submittedName>
</protein>
<evidence type="ECO:0000259" key="8">
    <source>
        <dbReference type="PROSITE" id="PS50928"/>
    </source>
</evidence>
<feature type="transmembrane region" description="Helical" evidence="7">
    <location>
        <begin position="176"/>
        <end position="203"/>
    </location>
</feature>
<keyword evidence="2 7" id="KW-0813">Transport</keyword>
<organism evidence="9 10">
    <name type="scientific">Bradyrhizobium canariense</name>
    <dbReference type="NCBI Taxonomy" id="255045"/>
    <lineage>
        <taxon>Bacteria</taxon>
        <taxon>Pseudomonadati</taxon>
        <taxon>Pseudomonadota</taxon>
        <taxon>Alphaproteobacteria</taxon>
        <taxon>Hyphomicrobiales</taxon>
        <taxon>Nitrobacteraceae</taxon>
        <taxon>Bradyrhizobium</taxon>
    </lineage>
</organism>
<dbReference type="PROSITE" id="PS50928">
    <property type="entry name" value="ABC_TM1"/>
    <property type="match status" value="1"/>
</dbReference>
<gene>
    <name evidence="9" type="ORF">SAMN05444158_2198</name>
</gene>
<keyword evidence="10" id="KW-1185">Reference proteome</keyword>
<dbReference type="InterPro" id="IPR000515">
    <property type="entry name" value="MetI-like"/>
</dbReference>
<comment type="subcellular location">
    <subcellularLocation>
        <location evidence="1 7">Cell membrane</location>
        <topology evidence="1 7">Multi-pass membrane protein</topology>
    </subcellularLocation>
</comment>
<dbReference type="Proteomes" id="UP000243904">
    <property type="component" value="Chromosome I"/>
</dbReference>
<keyword evidence="3" id="KW-1003">Cell membrane</keyword>
<reference evidence="10" key="1">
    <citation type="submission" date="2016-10" db="EMBL/GenBank/DDBJ databases">
        <authorList>
            <person name="Varghese N."/>
            <person name="Submissions S."/>
        </authorList>
    </citation>
    <scope>NUCLEOTIDE SEQUENCE [LARGE SCALE GENOMIC DNA]</scope>
    <source>
        <strain evidence="10">GAS369</strain>
    </source>
</reference>
<keyword evidence="4 7" id="KW-0812">Transmembrane</keyword>
<evidence type="ECO:0000256" key="6">
    <source>
        <dbReference type="ARBA" id="ARBA00023136"/>
    </source>
</evidence>
<dbReference type="SUPFAM" id="SSF161098">
    <property type="entry name" value="MetI-like"/>
    <property type="match status" value="1"/>
</dbReference>
<feature type="transmembrane region" description="Helical" evidence="7">
    <location>
        <begin position="223"/>
        <end position="249"/>
    </location>
</feature>
<sequence>MSRRMKRAMHSVLMPFGIFVVLIAFWQGVTQLFRVPEYLLPAPTKIAAAIAAEPKLYLYQSGYTLQATLSGFALAVVLGVGLAILIVQFKAVEQTLYTLLVSLNSIPKVAVAPLFIVWMGTGLNPKIAIAAMIAVFAIVIDMVHGLKSIDPEIIDLGRTARGSAVMIIWKIRFPHALPALFAGMKVGISLALIGAIIGEFVAANRGLGYTILVAQGQFDTVRMFSALSILSLIGLLLFYAVVVAEIVFVPWRTAKLRASA</sequence>
<evidence type="ECO:0000313" key="10">
    <source>
        <dbReference type="Proteomes" id="UP000243904"/>
    </source>
</evidence>
<dbReference type="Pfam" id="PF00528">
    <property type="entry name" value="BPD_transp_1"/>
    <property type="match status" value="1"/>
</dbReference>
<proteinExistence type="inferred from homology"/>
<dbReference type="Gene3D" id="1.10.3720.10">
    <property type="entry name" value="MetI-like"/>
    <property type="match status" value="1"/>
</dbReference>
<dbReference type="GO" id="GO:0005886">
    <property type="term" value="C:plasma membrane"/>
    <property type="evidence" value="ECO:0007669"/>
    <property type="project" value="UniProtKB-SubCell"/>
</dbReference>
<keyword evidence="6 7" id="KW-0472">Membrane</keyword>
<feature type="transmembrane region" description="Helical" evidence="7">
    <location>
        <begin position="63"/>
        <end position="87"/>
    </location>
</feature>